<dbReference type="FunFam" id="3.30.1390.20:FF:000001">
    <property type="entry name" value="50S ribosomal protein L30"/>
    <property type="match status" value="1"/>
</dbReference>
<protein>
    <recommendedName>
        <fullName evidence="5">Large ribosomal subunit protein uL30</fullName>
    </recommendedName>
</protein>
<dbReference type="InterPro" id="IPR005996">
    <property type="entry name" value="Ribosomal_uL30_bac-type"/>
</dbReference>
<dbReference type="Proteomes" id="UP000027142">
    <property type="component" value="Chromosome"/>
</dbReference>
<dbReference type="PIRSF" id="PIRSF002211">
    <property type="entry name" value="Ribosomal_L30_bac-type"/>
    <property type="match status" value="1"/>
</dbReference>
<dbReference type="OrthoDB" id="9812790at2"/>
<evidence type="ECO:0000259" key="7">
    <source>
        <dbReference type="Pfam" id="PF00327"/>
    </source>
</evidence>
<dbReference type="GO" id="GO:0003735">
    <property type="term" value="F:structural constituent of ribosome"/>
    <property type="evidence" value="ECO:0007669"/>
    <property type="project" value="InterPro"/>
</dbReference>
<evidence type="ECO:0000313" key="9">
    <source>
        <dbReference type="Proteomes" id="UP000027142"/>
    </source>
</evidence>
<dbReference type="InterPro" id="IPR016082">
    <property type="entry name" value="Ribosomal_uL30_ferredoxin-like"/>
</dbReference>
<dbReference type="STRING" id="1246626.BleG1_0052"/>
<organism evidence="8 9">
    <name type="scientific">Shouchella lehensis G1</name>
    <dbReference type="NCBI Taxonomy" id="1246626"/>
    <lineage>
        <taxon>Bacteria</taxon>
        <taxon>Bacillati</taxon>
        <taxon>Bacillota</taxon>
        <taxon>Bacilli</taxon>
        <taxon>Bacillales</taxon>
        <taxon>Bacillaceae</taxon>
        <taxon>Shouchella</taxon>
    </lineage>
</organism>
<keyword evidence="9" id="KW-1185">Reference proteome</keyword>
<sequence length="62" mass="6967">MAKKLEITLTRSLIGRPSDQRVTVNTLGLRKMHQTVVQEDNVAIRGMVNKVKHLVTVNEIDA</sequence>
<comment type="subunit">
    <text evidence="2 5">Part of the 50S ribosomal subunit.</text>
</comment>
<dbReference type="PROSITE" id="PS00634">
    <property type="entry name" value="RIBOSOMAL_L30"/>
    <property type="match status" value="1"/>
</dbReference>
<evidence type="ECO:0000256" key="6">
    <source>
        <dbReference type="RuleBase" id="RU003734"/>
    </source>
</evidence>
<dbReference type="SUPFAM" id="SSF55129">
    <property type="entry name" value="Ribosomal protein L30p/L7e"/>
    <property type="match status" value="1"/>
</dbReference>
<evidence type="ECO:0000256" key="4">
    <source>
        <dbReference type="ARBA" id="ARBA00023274"/>
    </source>
</evidence>
<accession>A0A060LR86</accession>
<proteinExistence type="inferred from homology"/>
<dbReference type="GO" id="GO:0022625">
    <property type="term" value="C:cytosolic large ribosomal subunit"/>
    <property type="evidence" value="ECO:0007669"/>
    <property type="project" value="TreeGrafter"/>
</dbReference>
<dbReference type="HAMAP" id="MF_01371_B">
    <property type="entry name" value="Ribosomal_uL30_B"/>
    <property type="match status" value="1"/>
</dbReference>
<keyword evidence="3 5" id="KW-0689">Ribosomal protein</keyword>
<reference evidence="8 9" key="1">
    <citation type="journal article" date="2014" name="Gene">
        <title>A comparative genomic analysis of the alkalitolerant soil bacterium Bacillus lehensis G1.</title>
        <authorList>
            <person name="Noor Y.M."/>
            <person name="Samsulrizal N.H."/>
            <person name="Jema'on N.A."/>
            <person name="Low K.O."/>
            <person name="Ramli A.N."/>
            <person name="Alias N.I."/>
            <person name="Damis S.I."/>
            <person name="Fuzi S.F."/>
            <person name="Isa M.N."/>
            <person name="Murad A.M."/>
            <person name="Raih M.F."/>
            <person name="Bakar F.D."/>
            <person name="Najimudin N."/>
            <person name="Mahadi N.M."/>
            <person name="Illias R.M."/>
        </authorList>
    </citation>
    <scope>NUCLEOTIDE SEQUENCE [LARGE SCALE GENOMIC DNA]</scope>
    <source>
        <strain evidence="8 9">G1</strain>
    </source>
</reference>
<keyword evidence="4 5" id="KW-0687">Ribonucleoprotein</keyword>
<gene>
    <name evidence="5" type="primary">rpmD</name>
    <name evidence="8" type="ORF">BleG1_0052</name>
</gene>
<dbReference type="CDD" id="cd01658">
    <property type="entry name" value="Ribosomal_L30"/>
    <property type="match status" value="1"/>
</dbReference>
<dbReference type="Pfam" id="PF00327">
    <property type="entry name" value="Ribosomal_L30"/>
    <property type="match status" value="1"/>
</dbReference>
<dbReference type="AlphaFoldDB" id="A0A060LR86"/>
<evidence type="ECO:0000313" key="8">
    <source>
        <dbReference type="EMBL" id="AIC92672.1"/>
    </source>
</evidence>
<dbReference type="InterPro" id="IPR036919">
    <property type="entry name" value="Ribo_uL30_ferredoxin-like_sf"/>
</dbReference>
<dbReference type="PANTHER" id="PTHR15892">
    <property type="entry name" value="MITOCHONDRIAL RIBOSOMAL PROTEIN L30"/>
    <property type="match status" value="1"/>
</dbReference>
<dbReference type="EMBL" id="CP003923">
    <property type="protein sequence ID" value="AIC92672.1"/>
    <property type="molecule type" value="Genomic_DNA"/>
</dbReference>
<feature type="domain" description="Large ribosomal subunit protein uL30-like ferredoxin-like fold" evidence="7">
    <location>
        <begin position="6"/>
        <end position="55"/>
    </location>
</feature>
<name>A0A060LR86_9BACI</name>
<dbReference type="KEGG" id="ble:BleG1_0052"/>
<comment type="similarity">
    <text evidence="1 5 6">Belongs to the universal ribosomal protein uL30 family.</text>
</comment>
<dbReference type="NCBIfam" id="TIGR01308">
    <property type="entry name" value="rpmD_bact"/>
    <property type="match status" value="1"/>
</dbReference>
<evidence type="ECO:0000256" key="5">
    <source>
        <dbReference type="HAMAP-Rule" id="MF_01371"/>
    </source>
</evidence>
<dbReference type="HOGENOM" id="CLU_131047_2_1_9"/>
<dbReference type="eggNOG" id="COG1841">
    <property type="taxonomic scope" value="Bacteria"/>
</dbReference>
<evidence type="ECO:0000256" key="3">
    <source>
        <dbReference type="ARBA" id="ARBA00022980"/>
    </source>
</evidence>
<evidence type="ECO:0000256" key="1">
    <source>
        <dbReference type="ARBA" id="ARBA00007594"/>
    </source>
</evidence>
<dbReference type="PATRIC" id="fig|1246626.3.peg.51"/>
<dbReference type="GO" id="GO:0006412">
    <property type="term" value="P:translation"/>
    <property type="evidence" value="ECO:0007669"/>
    <property type="project" value="UniProtKB-UniRule"/>
</dbReference>
<evidence type="ECO:0000256" key="2">
    <source>
        <dbReference type="ARBA" id="ARBA00011838"/>
    </source>
</evidence>
<dbReference type="RefSeq" id="WP_035395673.1">
    <property type="nucleotide sequence ID" value="NZ_CP003923.1"/>
</dbReference>
<dbReference type="InterPro" id="IPR018038">
    <property type="entry name" value="Ribosomal_uL30_CS"/>
</dbReference>
<dbReference type="PANTHER" id="PTHR15892:SF2">
    <property type="entry name" value="LARGE RIBOSOMAL SUBUNIT PROTEIN UL30M"/>
    <property type="match status" value="1"/>
</dbReference>
<dbReference type="Gene3D" id="3.30.1390.20">
    <property type="entry name" value="Ribosomal protein L30, ferredoxin-like fold domain"/>
    <property type="match status" value="1"/>
</dbReference>